<evidence type="ECO:0000256" key="9">
    <source>
        <dbReference type="SAM" id="MobiDB-lite"/>
    </source>
</evidence>
<keyword evidence="4" id="KW-0378">Hydrolase</keyword>
<dbReference type="FunFam" id="3.20.20.80:FF:000004">
    <property type="entry name" value="Beta-glucosidase 6-phospho-beta-glucosidase"/>
    <property type="match status" value="1"/>
</dbReference>
<dbReference type="AlphaFoldDB" id="A0A6J6HBM7"/>
<dbReference type="InterPro" id="IPR033132">
    <property type="entry name" value="GH_1_N_CS"/>
</dbReference>
<comment type="catalytic activity">
    <reaction evidence="1">
        <text>Hydrolysis of terminal, non-reducing beta-D-glucosyl residues with release of beta-D-glucose.</text>
        <dbReference type="EC" id="3.2.1.21"/>
    </reaction>
</comment>
<dbReference type="GO" id="GO:0005829">
    <property type="term" value="C:cytosol"/>
    <property type="evidence" value="ECO:0007669"/>
    <property type="project" value="TreeGrafter"/>
</dbReference>
<dbReference type="SUPFAM" id="SSF51445">
    <property type="entry name" value="(Trans)glycosidases"/>
    <property type="match status" value="1"/>
</dbReference>
<gene>
    <name evidence="10" type="ORF">UFOPK1843_00756</name>
</gene>
<evidence type="ECO:0000256" key="3">
    <source>
        <dbReference type="ARBA" id="ARBA00012744"/>
    </source>
</evidence>
<sequence>MTFPKNFTWGAATASYQIEGAAHEDGRGPSIWDTFAATPGKVFNGDNGDVACDHYHRVPQDIEIMKDLGIDSYRFSIAWPRLAPQGDSQREQRGYDFYSRLIDQLLEAGIKPLPTMYHWDLPQALQDKGGWANRDTAYRFAVYAADLAEAYSDRVDKWITFNEPWCFTWLGYMSGVHAPGVKDMDQAIAAAHHSALAHAEGIRAVRAINPNVLLGQTLNMTNYIVSDPSDANLMELASLQDSHINRWWIDAEQTGHYPENLVEYYGPRLDRVLLPGDEKLLKIDTDFLGINYYSDSFISTPGPDDKAAMDGGPHPFPQRASGKVPEPTTDMGWPITPEGIKNLLLRIKRDWPQIESLAVTENGAAYDYPVENGEVNDHLRVEYIAAHLEQLSQAIDQGVPLDSYFAWSLMDNYEWAEGYRKRFGLVHVDFETQARIPKLSAKVYKEIVAANGSNIRGIVESIRV</sequence>
<dbReference type="PANTHER" id="PTHR10353">
    <property type="entry name" value="GLYCOSYL HYDROLASE"/>
    <property type="match status" value="1"/>
</dbReference>
<evidence type="ECO:0000256" key="7">
    <source>
        <dbReference type="ARBA" id="ARBA00023295"/>
    </source>
</evidence>
<evidence type="ECO:0000313" key="10">
    <source>
        <dbReference type="EMBL" id="CAB4609923.1"/>
    </source>
</evidence>
<keyword evidence="8" id="KW-0624">Polysaccharide degradation</keyword>
<dbReference type="NCBIfam" id="TIGR03356">
    <property type="entry name" value="BGL"/>
    <property type="match status" value="1"/>
</dbReference>
<evidence type="ECO:0000256" key="6">
    <source>
        <dbReference type="ARBA" id="ARBA00023277"/>
    </source>
</evidence>
<organism evidence="10">
    <name type="scientific">freshwater metagenome</name>
    <dbReference type="NCBI Taxonomy" id="449393"/>
    <lineage>
        <taxon>unclassified sequences</taxon>
        <taxon>metagenomes</taxon>
        <taxon>ecological metagenomes</taxon>
    </lineage>
</organism>
<evidence type="ECO:0000256" key="4">
    <source>
        <dbReference type="ARBA" id="ARBA00022801"/>
    </source>
</evidence>
<dbReference type="PANTHER" id="PTHR10353:SF36">
    <property type="entry name" value="LP05116P"/>
    <property type="match status" value="1"/>
</dbReference>
<evidence type="ECO:0000256" key="2">
    <source>
        <dbReference type="ARBA" id="ARBA00010838"/>
    </source>
</evidence>
<dbReference type="InterPro" id="IPR001360">
    <property type="entry name" value="Glyco_hydro_1"/>
</dbReference>
<dbReference type="InterPro" id="IPR017853">
    <property type="entry name" value="GH"/>
</dbReference>
<feature type="region of interest" description="Disordered" evidence="9">
    <location>
        <begin position="303"/>
        <end position="332"/>
    </location>
</feature>
<dbReference type="PROSITE" id="PS00653">
    <property type="entry name" value="GLYCOSYL_HYDROL_F1_2"/>
    <property type="match status" value="1"/>
</dbReference>
<evidence type="ECO:0000256" key="5">
    <source>
        <dbReference type="ARBA" id="ARBA00023001"/>
    </source>
</evidence>
<keyword evidence="5" id="KW-0136">Cellulose degradation</keyword>
<dbReference type="EC" id="3.2.1.21" evidence="3"/>
<reference evidence="10" key="1">
    <citation type="submission" date="2020-05" db="EMBL/GenBank/DDBJ databases">
        <authorList>
            <person name="Chiriac C."/>
            <person name="Salcher M."/>
            <person name="Ghai R."/>
            <person name="Kavagutti S V."/>
        </authorList>
    </citation>
    <scope>NUCLEOTIDE SEQUENCE</scope>
</reference>
<keyword evidence="6" id="KW-0119">Carbohydrate metabolism</keyword>
<dbReference type="InterPro" id="IPR017736">
    <property type="entry name" value="Glyco_hydro_1_beta-glucosidase"/>
</dbReference>
<dbReference type="Pfam" id="PF00232">
    <property type="entry name" value="Glyco_hydro_1"/>
    <property type="match status" value="1"/>
</dbReference>
<dbReference type="EMBL" id="CAEZUR010000053">
    <property type="protein sequence ID" value="CAB4609923.1"/>
    <property type="molecule type" value="Genomic_DNA"/>
</dbReference>
<dbReference type="GO" id="GO:0008422">
    <property type="term" value="F:beta-glucosidase activity"/>
    <property type="evidence" value="ECO:0007669"/>
    <property type="project" value="UniProtKB-EC"/>
</dbReference>
<dbReference type="GO" id="GO:0030245">
    <property type="term" value="P:cellulose catabolic process"/>
    <property type="evidence" value="ECO:0007669"/>
    <property type="project" value="UniProtKB-KW"/>
</dbReference>
<name>A0A6J6HBM7_9ZZZZ</name>
<evidence type="ECO:0000256" key="8">
    <source>
        <dbReference type="ARBA" id="ARBA00023326"/>
    </source>
</evidence>
<dbReference type="Gene3D" id="3.20.20.80">
    <property type="entry name" value="Glycosidases"/>
    <property type="match status" value="1"/>
</dbReference>
<protein>
    <recommendedName>
        <fullName evidence="3">beta-glucosidase</fullName>
        <ecNumber evidence="3">3.2.1.21</ecNumber>
    </recommendedName>
</protein>
<comment type="similarity">
    <text evidence="2">Belongs to the glycosyl hydrolase 1 family.</text>
</comment>
<accession>A0A6J6HBM7</accession>
<dbReference type="PRINTS" id="PR00131">
    <property type="entry name" value="GLHYDRLASE1"/>
</dbReference>
<evidence type="ECO:0000256" key="1">
    <source>
        <dbReference type="ARBA" id="ARBA00000448"/>
    </source>
</evidence>
<proteinExistence type="inferred from homology"/>
<keyword evidence="7" id="KW-0326">Glycosidase</keyword>